<dbReference type="FunFam" id="3.40.50.720:FF:000045">
    <property type="entry name" value="1-deoxy-D-xylulose 5-phosphate reductoisomerase"/>
    <property type="match status" value="1"/>
</dbReference>
<gene>
    <name evidence="9" type="primary">dxr</name>
    <name evidence="13" type="ORF">ETSY1_28255</name>
</gene>
<evidence type="ECO:0000256" key="1">
    <source>
        <dbReference type="ARBA" id="ARBA00005094"/>
    </source>
</evidence>
<dbReference type="PATRIC" id="fig|1429438.4.peg.5383"/>
<dbReference type="AlphaFoldDB" id="W4LE82"/>
<dbReference type="UniPathway" id="UPA00056">
    <property type="reaction ID" value="UER00092"/>
</dbReference>
<evidence type="ECO:0000256" key="8">
    <source>
        <dbReference type="ARBA" id="ARBA00048543"/>
    </source>
</evidence>
<dbReference type="SUPFAM" id="SSF51735">
    <property type="entry name" value="NAD(P)-binding Rossmann-fold domains"/>
    <property type="match status" value="1"/>
</dbReference>
<feature type="binding site" evidence="9">
    <location>
        <position position="213"/>
    </location>
    <ligand>
        <name>1-deoxy-D-xylulose 5-phosphate</name>
        <dbReference type="ChEBI" id="CHEBI:57792"/>
    </ligand>
</feature>
<sequence>MNTRKGLAVLGSTGSVGVNTLDVVASNPEQFSVVTLAAYGNVEMIEQQARTFEPRLVVLYDGEKADSLEQRLKGTGIEVDSGLEGLCRAATYTDVDLVMSAVVGAIGLRPTLRAVEAGIDVALANKETLVMAGDLVMRQDVEGWGKVIPVDSEHNAIFQALHGHQPADLRRILLTGSGGPFREWSKEAMAGASIDEALKHPNWKMGPKITIDSATMMNKGLEVIEAYQLFGASVDQIQVVVHPQSIIHSMVEFHDGSVLAQLGIPDMRVPISYALTYPDRLPNVLPSLDLFEVQTLNFYPPDFDRFPCLRLAFDAARLGGTMPAVLNAANEIAVQAFLDGQIGFLDIPDIIEWTMTQHDAVPLTDISTAMEADHWAREQAEISVKGSLSSKIAS</sequence>
<dbReference type="PANTHER" id="PTHR30525">
    <property type="entry name" value="1-DEOXY-D-XYLULOSE 5-PHOSPHATE REDUCTOISOMERASE"/>
    <property type="match status" value="1"/>
</dbReference>
<comment type="caution">
    <text evidence="13">The sequence shown here is derived from an EMBL/GenBank/DDBJ whole genome shotgun (WGS) entry which is preliminary data.</text>
</comment>
<feature type="domain" description="1-deoxy-D-xylulose 5-phosphate reductoisomerase C-terminal" evidence="11">
    <location>
        <begin position="147"/>
        <end position="230"/>
    </location>
</feature>
<dbReference type="PANTHER" id="PTHR30525:SF0">
    <property type="entry name" value="1-DEOXY-D-XYLULOSE 5-PHOSPHATE REDUCTOISOMERASE, CHLOROPLASTIC"/>
    <property type="match status" value="1"/>
</dbReference>
<dbReference type="GO" id="GO:0030604">
    <property type="term" value="F:1-deoxy-D-xylulose-5-phosphate reductoisomerase activity"/>
    <property type="evidence" value="ECO:0007669"/>
    <property type="project" value="UniProtKB-UniRule"/>
</dbReference>
<dbReference type="EC" id="1.1.1.267" evidence="9"/>
<name>W4LE82_ENTF1</name>
<evidence type="ECO:0000313" key="14">
    <source>
        <dbReference type="Proteomes" id="UP000019141"/>
    </source>
</evidence>
<feature type="binding site" evidence="9">
    <location>
        <position position="16"/>
    </location>
    <ligand>
        <name>NADPH</name>
        <dbReference type="ChEBI" id="CHEBI:57783"/>
    </ligand>
</feature>
<feature type="binding site" evidence="9">
    <location>
        <position position="219"/>
    </location>
    <ligand>
        <name>1-deoxy-D-xylulose 5-phosphate</name>
        <dbReference type="ChEBI" id="CHEBI:57792"/>
    </ligand>
</feature>
<keyword evidence="7 9" id="KW-0414">Isoprene biosynthesis</keyword>
<dbReference type="GO" id="GO:0016853">
    <property type="term" value="F:isomerase activity"/>
    <property type="evidence" value="ECO:0007669"/>
    <property type="project" value="UniProtKB-KW"/>
</dbReference>
<dbReference type="Pfam" id="PF08436">
    <property type="entry name" value="DXP_redisom_C"/>
    <property type="match status" value="1"/>
</dbReference>
<evidence type="ECO:0000256" key="4">
    <source>
        <dbReference type="ARBA" id="ARBA00022857"/>
    </source>
</evidence>
<dbReference type="Pfam" id="PF02670">
    <property type="entry name" value="DXP_reductoisom"/>
    <property type="match status" value="1"/>
</dbReference>
<dbReference type="Gene3D" id="3.40.50.720">
    <property type="entry name" value="NAD(P)-binding Rossmann-like Domain"/>
    <property type="match status" value="1"/>
</dbReference>
<feature type="domain" description="1-deoxy-D-xylulose 5-phosphate reductoisomerase N-terminal" evidence="10">
    <location>
        <begin position="7"/>
        <end position="133"/>
    </location>
</feature>
<protein>
    <recommendedName>
        <fullName evidence="9">1-deoxy-D-xylulose 5-phosphate reductoisomerase</fullName>
        <shortName evidence="9">DXP reductoisomerase</shortName>
        <ecNumber evidence="9">1.1.1.267</ecNumber>
    </recommendedName>
    <alternativeName>
        <fullName evidence="9">1-deoxyxylulose-5-phosphate reductoisomerase</fullName>
    </alternativeName>
    <alternativeName>
        <fullName evidence="9">2-C-methyl-D-erythritol 4-phosphate synthase</fullName>
    </alternativeName>
</protein>
<keyword evidence="6 9" id="KW-0464">Manganese</keyword>
<accession>W4LE82</accession>
<dbReference type="HAMAP" id="MF_00183">
    <property type="entry name" value="DXP_reductoisom"/>
    <property type="match status" value="1"/>
</dbReference>
<dbReference type="EMBL" id="AZHW01000845">
    <property type="protein sequence ID" value="ETW96015.1"/>
    <property type="molecule type" value="Genomic_DNA"/>
</dbReference>
<evidence type="ECO:0000256" key="6">
    <source>
        <dbReference type="ARBA" id="ARBA00023211"/>
    </source>
</evidence>
<evidence type="ECO:0000259" key="10">
    <source>
        <dbReference type="Pfam" id="PF02670"/>
    </source>
</evidence>
<feature type="binding site" evidence="9">
    <location>
        <position position="153"/>
    </location>
    <ligand>
        <name>Mn(2+)</name>
        <dbReference type="ChEBI" id="CHEBI:29035"/>
    </ligand>
</feature>
<dbReference type="SUPFAM" id="SSF69055">
    <property type="entry name" value="1-deoxy-D-xylulose-5-phosphate reductoisomerase, C-terminal domain"/>
    <property type="match status" value="1"/>
</dbReference>
<dbReference type="InterPro" id="IPR036169">
    <property type="entry name" value="DXPR_C_sf"/>
</dbReference>
<feature type="binding site" evidence="9">
    <location>
        <position position="15"/>
    </location>
    <ligand>
        <name>NADPH</name>
        <dbReference type="ChEBI" id="CHEBI:57783"/>
    </ligand>
</feature>
<keyword evidence="5 9" id="KW-0560">Oxidoreductase</keyword>
<feature type="binding site" evidence="9">
    <location>
        <position position="206"/>
    </location>
    <ligand>
        <name>NADPH</name>
        <dbReference type="ChEBI" id="CHEBI:57783"/>
    </ligand>
</feature>
<dbReference type="InterPro" id="IPR013512">
    <property type="entry name" value="DXP_reductoisomerase_N"/>
</dbReference>
<dbReference type="Proteomes" id="UP000019141">
    <property type="component" value="Unassembled WGS sequence"/>
</dbReference>
<feature type="binding site" evidence="9">
    <location>
        <position position="41"/>
    </location>
    <ligand>
        <name>NADPH</name>
        <dbReference type="ChEBI" id="CHEBI:57783"/>
    </ligand>
</feature>
<keyword evidence="4 9" id="KW-0521">NADP</keyword>
<dbReference type="Gene3D" id="1.10.1740.10">
    <property type="match status" value="1"/>
</dbReference>
<feature type="binding site" evidence="9">
    <location>
        <position position="222"/>
    </location>
    <ligand>
        <name>1-deoxy-D-xylulose 5-phosphate</name>
        <dbReference type="ChEBI" id="CHEBI:57792"/>
    </ligand>
</feature>
<feature type="binding site" evidence="9">
    <location>
        <position position="177"/>
    </location>
    <ligand>
        <name>1-deoxy-D-xylulose 5-phosphate</name>
        <dbReference type="ChEBI" id="CHEBI:57792"/>
    </ligand>
</feature>
<dbReference type="InterPro" id="IPR013644">
    <property type="entry name" value="DXP_reductoisomerase_C"/>
</dbReference>
<evidence type="ECO:0000256" key="3">
    <source>
        <dbReference type="ARBA" id="ARBA00022723"/>
    </source>
</evidence>
<feature type="domain" description="DXP reductoisomerase C-terminal" evidence="12">
    <location>
        <begin position="262"/>
        <end position="378"/>
    </location>
</feature>
<comment type="caution">
    <text evidence="9">Lacks conserved residue(s) required for the propagation of feature annotation.</text>
</comment>
<keyword evidence="3 9" id="KW-0479">Metal-binding</keyword>
<dbReference type="SUPFAM" id="SSF55347">
    <property type="entry name" value="Glyceraldehyde-3-phosphate dehydrogenase-like, C-terminal domain"/>
    <property type="match status" value="1"/>
</dbReference>
<comment type="similarity">
    <text evidence="2 9">Belongs to the DXR family.</text>
</comment>
<evidence type="ECO:0000313" key="13">
    <source>
        <dbReference type="EMBL" id="ETW96015.1"/>
    </source>
</evidence>
<dbReference type="HOGENOM" id="CLU_035714_4_0_7"/>
<evidence type="ECO:0000259" key="11">
    <source>
        <dbReference type="Pfam" id="PF08436"/>
    </source>
</evidence>
<evidence type="ECO:0000256" key="2">
    <source>
        <dbReference type="ARBA" id="ARBA00006825"/>
    </source>
</evidence>
<evidence type="ECO:0000259" key="12">
    <source>
        <dbReference type="Pfam" id="PF13288"/>
    </source>
</evidence>
<feature type="binding site" evidence="9">
    <location>
        <position position="14"/>
    </location>
    <ligand>
        <name>NADPH</name>
        <dbReference type="ChEBI" id="CHEBI:57783"/>
    </ligand>
</feature>
<feature type="binding site" evidence="9">
    <location>
        <position position="152"/>
    </location>
    <ligand>
        <name>1-deoxy-D-xylulose 5-phosphate</name>
        <dbReference type="ChEBI" id="CHEBI:57792"/>
    </ligand>
</feature>
<feature type="binding site" evidence="9">
    <location>
        <position position="127"/>
    </location>
    <ligand>
        <name>NADPH</name>
        <dbReference type="ChEBI" id="CHEBI:57783"/>
    </ligand>
</feature>
<feature type="binding site" evidence="9">
    <location>
        <position position="222"/>
    </location>
    <ligand>
        <name>Mn(2+)</name>
        <dbReference type="ChEBI" id="CHEBI:29035"/>
    </ligand>
</feature>
<feature type="binding site" evidence="9">
    <location>
        <position position="13"/>
    </location>
    <ligand>
        <name>NADPH</name>
        <dbReference type="ChEBI" id="CHEBI:57783"/>
    </ligand>
</feature>
<evidence type="ECO:0000256" key="5">
    <source>
        <dbReference type="ARBA" id="ARBA00023002"/>
    </source>
</evidence>
<dbReference type="NCBIfam" id="TIGR00243">
    <property type="entry name" value="Dxr"/>
    <property type="match status" value="1"/>
</dbReference>
<reference evidence="13 14" key="1">
    <citation type="journal article" date="2014" name="Nature">
        <title>An environmental bacterial taxon with a large and distinct metabolic repertoire.</title>
        <authorList>
            <person name="Wilson M.C."/>
            <person name="Mori T."/>
            <person name="Ruckert C."/>
            <person name="Uria A.R."/>
            <person name="Helf M.J."/>
            <person name="Takada K."/>
            <person name="Gernert C."/>
            <person name="Steffens U.A."/>
            <person name="Heycke N."/>
            <person name="Schmitt S."/>
            <person name="Rinke C."/>
            <person name="Helfrich E.J."/>
            <person name="Brachmann A.O."/>
            <person name="Gurgui C."/>
            <person name="Wakimoto T."/>
            <person name="Kracht M."/>
            <person name="Crusemann M."/>
            <person name="Hentschel U."/>
            <person name="Abe I."/>
            <person name="Matsunaga S."/>
            <person name="Kalinowski J."/>
            <person name="Takeyama H."/>
            <person name="Piel J."/>
        </authorList>
    </citation>
    <scope>NUCLEOTIDE SEQUENCE [LARGE SCALE GENOMIC DNA]</scope>
    <source>
        <strain evidence="14">TSY1</strain>
    </source>
</reference>
<feature type="binding site" evidence="9">
    <location>
        <position position="218"/>
    </location>
    <ligand>
        <name>1-deoxy-D-xylulose 5-phosphate</name>
        <dbReference type="ChEBI" id="CHEBI:57792"/>
    </ligand>
</feature>
<evidence type="ECO:0000256" key="7">
    <source>
        <dbReference type="ARBA" id="ARBA00023229"/>
    </source>
</evidence>
<feature type="binding site" evidence="9">
    <location>
        <position position="153"/>
    </location>
    <ligand>
        <name>1-deoxy-D-xylulose 5-phosphate</name>
        <dbReference type="ChEBI" id="CHEBI:57792"/>
    </ligand>
</feature>
<dbReference type="PIRSF" id="PIRSF006205">
    <property type="entry name" value="Dxp_reductismrs"/>
    <property type="match status" value="1"/>
</dbReference>
<comment type="function">
    <text evidence="9">Catalyzes the NADPH-dependent rearrangement and reduction of 1-deoxy-D-xylulose-5-phosphate (DXP) to 2-C-methyl-D-erythritol 4-phosphate (MEP).</text>
</comment>
<dbReference type="Pfam" id="PF13288">
    <property type="entry name" value="DXPR_C"/>
    <property type="match status" value="1"/>
</dbReference>
<dbReference type="InterPro" id="IPR036291">
    <property type="entry name" value="NAD(P)-bd_dom_sf"/>
</dbReference>
<evidence type="ECO:0000256" key="9">
    <source>
        <dbReference type="HAMAP-Rule" id="MF_00183"/>
    </source>
</evidence>
<feature type="binding site" evidence="9">
    <location>
        <position position="200"/>
    </location>
    <ligand>
        <name>1-deoxy-D-xylulose 5-phosphate</name>
        <dbReference type="ChEBI" id="CHEBI:57792"/>
    </ligand>
</feature>
<dbReference type="NCBIfam" id="NF009114">
    <property type="entry name" value="PRK12464.1"/>
    <property type="match status" value="1"/>
</dbReference>
<feature type="binding site" evidence="9">
    <location>
        <position position="126"/>
    </location>
    <ligand>
        <name>1-deoxy-D-xylulose 5-phosphate</name>
        <dbReference type="ChEBI" id="CHEBI:57792"/>
    </ligand>
</feature>
<dbReference type="GO" id="GO:0070402">
    <property type="term" value="F:NADPH binding"/>
    <property type="evidence" value="ECO:0007669"/>
    <property type="project" value="InterPro"/>
</dbReference>
<dbReference type="InterPro" id="IPR003821">
    <property type="entry name" value="DXP_reductoisomerase"/>
</dbReference>
<feature type="binding site" evidence="9">
    <location>
        <position position="125"/>
    </location>
    <ligand>
        <name>NADPH</name>
        <dbReference type="ChEBI" id="CHEBI:57783"/>
    </ligand>
</feature>
<comment type="cofactor">
    <cofactor evidence="9">
        <name>Mg(2+)</name>
        <dbReference type="ChEBI" id="CHEBI:18420"/>
    </cofactor>
    <cofactor evidence="9">
        <name>Mn(2+)</name>
        <dbReference type="ChEBI" id="CHEBI:29035"/>
    </cofactor>
</comment>
<organism evidence="13 14">
    <name type="scientific">Entotheonella factor</name>
    <dbReference type="NCBI Taxonomy" id="1429438"/>
    <lineage>
        <taxon>Bacteria</taxon>
        <taxon>Pseudomonadati</taxon>
        <taxon>Nitrospinota/Tectimicrobiota group</taxon>
        <taxon>Candidatus Tectimicrobiota</taxon>
        <taxon>Candidatus Entotheonellia</taxon>
        <taxon>Candidatus Entotheonellales</taxon>
        <taxon>Candidatus Entotheonellaceae</taxon>
        <taxon>Candidatus Entotheonella</taxon>
    </lineage>
</organism>
<dbReference type="GO" id="GO:0030145">
    <property type="term" value="F:manganese ion binding"/>
    <property type="evidence" value="ECO:0007669"/>
    <property type="project" value="TreeGrafter"/>
</dbReference>
<proteinExistence type="inferred from homology"/>
<comment type="pathway">
    <text evidence="1 9">Isoprenoid biosynthesis; isopentenyl diphosphate biosynthesis via DXP pathway; isopentenyl diphosphate from 1-deoxy-D-xylulose 5-phosphate: step 1/6.</text>
</comment>
<keyword evidence="9" id="KW-0460">Magnesium</keyword>
<comment type="catalytic activity">
    <reaction evidence="8">
        <text>2-C-methyl-D-erythritol 4-phosphate + NADP(+) = 1-deoxy-D-xylulose 5-phosphate + NADPH + H(+)</text>
        <dbReference type="Rhea" id="RHEA:13717"/>
        <dbReference type="ChEBI" id="CHEBI:15378"/>
        <dbReference type="ChEBI" id="CHEBI:57783"/>
        <dbReference type="ChEBI" id="CHEBI:57792"/>
        <dbReference type="ChEBI" id="CHEBI:58262"/>
        <dbReference type="ChEBI" id="CHEBI:58349"/>
        <dbReference type="EC" id="1.1.1.267"/>
    </reaction>
    <physiologicalReaction direction="right-to-left" evidence="8">
        <dbReference type="Rhea" id="RHEA:13719"/>
    </physiologicalReaction>
</comment>
<keyword evidence="14" id="KW-1185">Reference proteome</keyword>
<dbReference type="InterPro" id="IPR026877">
    <property type="entry name" value="DXPR_C"/>
</dbReference>
<feature type="binding site" evidence="9">
    <location>
        <position position="151"/>
    </location>
    <ligand>
        <name>Mn(2+)</name>
        <dbReference type="ChEBI" id="CHEBI:29035"/>
    </ligand>
</feature>
<dbReference type="GO" id="GO:0051484">
    <property type="term" value="P:isopentenyl diphosphate biosynthetic process, methylerythritol 4-phosphate pathway involved in terpenoid biosynthetic process"/>
    <property type="evidence" value="ECO:0007669"/>
    <property type="project" value="UniProtKB-ARBA"/>
</dbReference>